<dbReference type="RefSeq" id="WP_071017429.1">
    <property type="nucleotide sequence ID" value="NZ_CP017755.1"/>
</dbReference>
<proteinExistence type="predicted"/>
<accession>A0A1D9I8V7</accession>
<dbReference type="EMBL" id="CP017755">
    <property type="protein sequence ID" value="AOZ08405.1"/>
    <property type="molecule type" value="Genomic_DNA"/>
</dbReference>
<reference evidence="1 2" key="1">
    <citation type="submission" date="2016-10" db="EMBL/GenBank/DDBJ databases">
        <title>Complete genome sequences of three Cupriavidus strains isolated from various Malaysian environments.</title>
        <authorList>
            <person name="Abdullah A.A.-A."/>
            <person name="Shafie N.A.H."/>
            <person name="Lau N.S."/>
        </authorList>
    </citation>
    <scope>NUCLEOTIDE SEQUENCE [LARGE SCALE GENOMIC DNA]</scope>
    <source>
        <strain evidence="1 2">USMAA1020</strain>
    </source>
</reference>
<keyword evidence="2" id="KW-1185">Reference proteome</keyword>
<name>A0A1D9I8V7_9BURK</name>
<dbReference type="Proteomes" id="UP000177515">
    <property type="component" value="Chromosome 2"/>
</dbReference>
<evidence type="ECO:0000313" key="2">
    <source>
        <dbReference type="Proteomes" id="UP000177515"/>
    </source>
</evidence>
<gene>
    <name evidence="1" type="ORF">BKK80_20780</name>
</gene>
<sequence length="273" mass="29679">MASYFEEYCARILRGGAVGVIASPVLVQHDAIHSASYVPFEHRNPGARLALVSLTPGHTHVRLAAELTARLLATQRPGRAIQRENKREVELGGALIRPNLIRMLDHFQLPRLLGIAAAASLWGEAFDLLQPLALLPHATTRRGQVFDGALAALLDVPMLRAIYDEHFLGLLPRLPVDMLYLGLGRTAWAGLLHAAALGLLPRRQLLGMLPVPARAGNMVRYFLREIHAHELSGNDPVRHRLPWLDAARAELEAAISARLAGQAAPRGTLATAG</sequence>
<evidence type="ECO:0000313" key="1">
    <source>
        <dbReference type="EMBL" id="AOZ08405.1"/>
    </source>
</evidence>
<organism evidence="1 2">
    <name type="scientific">Cupriavidus malaysiensis</name>
    <dbReference type="NCBI Taxonomy" id="367825"/>
    <lineage>
        <taxon>Bacteria</taxon>
        <taxon>Pseudomonadati</taxon>
        <taxon>Pseudomonadota</taxon>
        <taxon>Betaproteobacteria</taxon>
        <taxon>Burkholderiales</taxon>
        <taxon>Burkholderiaceae</taxon>
        <taxon>Cupriavidus</taxon>
    </lineage>
</organism>
<protein>
    <submittedName>
        <fullName evidence="1">Uncharacterized protein</fullName>
    </submittedName>
</protein>